<evidence type="ECO:0000313" key="2">
    <source>
        <dbReference type="EMBL" id="EFU32169.1"/>
    </source>
</evidence>
<dbReference type="Pfam" id="PF08400">
    <property type="entry name" value="phage_tail_N"/>
    <property type="match status" value="1"/>
</dbReference>
<dbReference type="Gene3D" id="2.60.40.1120">
    <property type="entry name" value="Carboxypeptidase-like, regulatory domain"/>
    <property type="match status" value="1"/>
</dbReference>
<dbReference type="Proteomes" id="UP000005056">
    <property type="component" value="Unassembled WGS sequence"/>
</dbReference>
<evidence type="ECO:0000313" key="3">
    <source>
        <dbReference type="Proteomes" id="UP000005056"/>
    </source>
</evidence>
<comment type="caution">
    <text evidence="2">The sequence shown here is derived from an EMBL/GenBank/DDBJ whole genome shotgun (WGS) entry which is preliminary data.</text>
</comment>
<evidence type="ECO:0000259" key="1">
    <source>
        <dbReference type="Pfam" id="PF08400"/>
    </source>
</evidence>
<dbReference type="InterPro" id="IPR008969">
    <property type="entry name" value="CarboxyPept-like_regulatory"/>
</dbReference>
<proteinExistence type="predicted"/>
<reference evidence="2 3" key="1">
    <citation type="submission" date="2010-09" db="EMBL/GenBank/DDBJ databases">
        <authorList>
            <person name="Weinstock G."/>
            <person name="Sodergren E."/>
            <person name="Clifton S."/>
            <person name="Fulton L."/>
            <person name="Fulton B."/>
            <person name="Courtney L."/>
            <person name="Fronick C."/>
            <person name="Harrison M."/>
            <person name="Strong C."/>
            <person name="Farmer C."/>
            <person name="Delahaunty K."/>
            <person name="Markovic C."/>
            <person name="Hall O."/>
            <person name="Minx P."/>
            <person name="Tomlinson C."/>
            <person name="Mitreva M."/>
            <person name="Hou S."/>
            <person name="Chen J."/>
            <person name="Wollam A."/>
            <person name="Pepin K.H."/>
            <person name="Johnson M."/>
            <person name="Bhonagiri V."/>
            <person name="Zhang X."/>
            <person name="Suruliraj S."/>
            <person name="Warren W."/>
            <person name="Chinwalla A."/>
            <person name="Mardis E.R."/>
            <person name="Wilson R.K."/>
        </authorList>
    </citation>
    <scope>NUCLEOTIDE SEQUENCE [LARGE SCALE GENOMIC DNA]</scope>
    <source>
        <strain evidence="2 3">MS 85-1</strain>
    </source>
</reference>
<gene>
    <name evidence="2" type="ORF">HMPREF9350_06020</name>
</gene>
<dbReference type="AlphaFoldDB" id="A0AAN3SC23"/>
<accession>A0AAN3SC23</accession>
<dbReference type="SUPFAM" id="SSF49464">
    <property type="entry name" value="Carboxypeptidase regulatory domain-like"/>
    <property type="match status" value="1"/>
</dbReference>
<sequence length="78" mass="8397">MAVKISGVLKDGAGKPVQNCTIQLKAKRNSTTVVANTVASENPDEAGCYSMDVEYGQYSVILLVEGFPPSTCRDHHRV</sequence>
<organism evidence="2 3">
    <name type="scientific">Escherichia coli MS 85-1</name>
    <dbReference type="NCBI Taxonomy" id="679202"/>
    <lineage>
        <taxon>Bacteria</taxon>
        <taxon>Pseudomonadati</taxon>
        <taxon>Pseudomonadota</taxon>
        <taxon>Gammaproteobacteria</taxon>
        <taxon>Enterobacterales</taxon>
        <taxon>Enterobacteriaceae</taxon>
        <taxon>Escherichia</taxon>
    </lineage>
</organism>
<dbReference type="InterPro" id="IPR013609">
    <property type="entry name" value="Stf-like_N"/>
</dbReference>
<dbReference type="EMBL" id="ADWQ01000151">
    <property type="protein sequence ID" value="EFU32169.1"/>
    <property type="molecule type" value="Genomic_DNA"/>
</dbReference>
<protein>
    <submittedName>
        <fullName evidence="2">Prophage tail fiber domain protein</fullName>
    </submittedName>
</protein>
<name>A0AAN3SC23_ECOLX</name>
<feature type="domain" description="Lambda-like tail fibre protein N-terminal" evidence="1">
    <location>
        <begin position="1"/>
        <end position="71"/>
    </location>
</feature>